<keyword evidence="3" id="KW-1185">Reference proteome</keyword>
<dbReference type="AlphaFoldDB" id="A0A8X7MMB0"/>
<comment type="caution">
    <text evidence="2">The sequence shown here is derived from an EMBL/GenBank/DDBJ whole genome shotgun (WGS) entry which is preliminary data.</text>
</comment>
<reference evidence="2" key="2">
    <citation type="journal article" date="2019" name="IMA Fungus">
        <title>Genome sequencing and comparison of five Tilletia species to identify candidate genes for the detection of regulated species infecting wheat.</title>
        <authorList>
            <person name="Nguyen H.D.T."/>
            <person name="Sultana T."/>
            <person name="Kesanakurti P."/>
            <person name="Hambleton S."/>
        </authorList>
    </citation>
    <scope>NUCLEOTIDE SEQUENCE</scope>
    <source>
        <strain evidence="2">DAOMC 236426</strain>
    </source>
</reference>
<sequence>MNRNGDGVIRKAEKGHRRRRKGLGHVVLTASRSVLQRFAHFAAIPLPFLSSSTPSSILIRLRASTSRPTQDLRLRFRFRSQRCCPTISRTHTRLAPAYVDVGGAVAGSTTTLNPAFSPSRPTPPPVPLVTLTVVPVPPTTLPLPPAEPSWPRLAKVTSPRPAALPSQP</sequence>
<feature type="region of interest" description="Disordered" evidence="1">
    <location>
        <begin position="142"/>
        <end position="168"/>
    </location>
</feature>
<name>A0A8X7MMB0_9BASI</name>
<proteinExistence type="predicted"/>
<accession>A0A8X7MMB0</accession>
<protein>
    <submittedName>
        <fullName evidence="2">Uncharacterized protein</fullName>
    </submittedName>
</protein>
<dbReference type="Proteomes" id="UP000077684">
    <property type="component" value="Unassembled WGS sequence"/>
</dbReference>
<evidence type="ECO:0000313" key="2">
    <source>
        <dbReference type="EMBL" id="KAE8240361.1"/>
    </source>
</evidence>
<gene>
    <name evidence="2" type="ORF">A4X06_0g7799</name>
</gene>
<feature type="region of interest" description="Disordered" evidence="1">
    <location>
        <begin position="1"/>
        <end position="21"/>
    </location>
</feature>
<evidence type="ECO:0000313" key="3">
    <source>
        <dbReference type="Proteomes" id="UP000077684"/>
    </source>
</evidence>
<reference evidence="2" key="1">
    <citation type="submission" date="2016-04" db="EMBL/GenBank/DDBJ databases">
        <authorList>
            <person name="Nguyen H.D."/>
            <person name="Samba Siva P."/>
            <person name="Cullis J."/>
            <person name="Levesque C.A."/>
            <person name="Hambleton S."/>
        </authorList>
    </citation>
    <scope>NUCLEOTIDE SEQUENCE</scope>
    <source>
        <strain evidence="2">DAOMC 236426</strain>
    </source>
</reference>
<evidence type="ECO:0000256" key="1">
    <source>
        <dbReference type="SAM" id="MobiDB-lite"/>
    </source>
</evidence>
<dbReference type="EMBL" id="LWDE02001469">
    <property type="protein sequence ID" value="KAE8240361.1"/>
    <property type="molecule type" value="Genomic_DNA"/>
</dbReference>
<organism evidence="2 3">
    <name type="scientific">Tilletia controversa</name>
    <name type="common">dwarf bunt fungus</name>
    <dbReference type="NCBI Taxonomy" id="13291"/>
    <lineage>
        <taxon>Eukaryota</taxon>
        <taxon>Fungi</taxon>
        <taxon>Dikarya</taxon>
        <taxon>Basidiomycota</taxon>
        <taxon>Ustilaginomycotina</taxon>
        <taxon>Exobasidiomycetes</taxon>
        <taxon>Tilletiales</taxon>
        <taxon>Tilletiaceae</taxon>
        <taxon>Tilletia</taxon>
    </lineage>
</organism>